<evidence type="ECO:0000313" key="1">
    <source>
        <dbReference type="EMBL" id="AIZ36113.1"/>
    </source>
</evidence>
<sequence length="76" mass="9237">MKKEYYDLYDIVIKDINADGYFVYSNKAKKFIREKTNMTVDQQKRAFQFFELMGYFNQHDKFPKIYIRSKKLKGGC</sequence>
<organism evidence="1 3">
    <name type="scientific">Parvimonas micra</name>
    <dbReference type="NCBI Taxonomy" id="33033"/>
    <lineage>
        <taxon>Bacteria</taxon>
        <taxon>Bacillati</taxon>
        <taxon>Bacillota</taxon>
        <taxon>Tissierellia</taxon>
        <taxon>Tissierellales</taxon>
        <taxon>Peptoniphilaceae</taxon>
        <taxon>Parvimonas</taxon>
    </lineage>
</organism>
<dbReference type="KEGG" id="pmic:NW74_01465"/>
<accession>A0A0B4S040</accession>
<reference evidence="2" key="2">
    <citation type="submission" date="2020-04" db="EMBL/GenBank/DDBJ databases">
        <title>Deep metagenomics examines the oral microbiome during advanced dental caries in children, revealing novel taxa and co-occurrences with host molecules.</title>
        <authorList>
            <person name="Baker J.L."/>
            <person name="Morton J.T."/>
            <person name="Dinis M."/>
            <person name="Alvarez R."/>
            <person name="Tran N.C."/>
            <person name="Knight R."/>
            <person name="Edlund A."/>
        </authorList>
    </citation>
    <scope>NUCLEOTIDE SEQUENCE</scope>
    <source>
        <strain evidence="2">JCVI_23_bin.11</strain>
    </source>
</reference>
<dbReference type="EMBL" id="JABZRE010000014">
    <property type="protein sequence ID" value="MBF1307076.1"/>
    <property type="molecule type" value="Genomic_DNA"/>
</dbReference>
<dbReference type="Proteomes" id="UP000758611">
    <property type="component" value="Unassembled WGS sequence"/>
</dbReference>
<dbReference type="GeneID" id="93384582"/>
<protein>
    <submittedName>
        <fullName evidence="1">Uncharacterized protein</fullName>
    </submittedName>
</protein>
<reference evidence="1 3" key="1">
    <citation type="submission" date="2014-10" db="EMBL/GenBank/DDBJ databases">
        <title>Complete genome sequence of Parvimonas micra KCOM 1535 (= ChDC B708).</title>
        <authorList>
            <person name="Kook J.-K."/>
            <person name="Park S.-N."/>
            <person name="Lim Y.K."/>
            <person name="Roh H."/>
        </authorList>
    </citation>
    <scope>NUCLEOTIDE SEQUENCE [LARGE SCALE GENOMIC DNA]</scope>
    <source>
        <strain evidence="1">KCOM 1535</strain>
        <strain evidence="3">KCOM 1535 / ChDC B708</strain>
    </source>
</reference>
<dbReference type="Proteomes" id="UP000031386">
    <property type="component" value="Chromosome"/>
</dbReference>
<gene>
    <name evidence="2" type="ORF">HXM94_04785</name>
    <name evidence="1" type="ORF">NW74_01465</name>
</gene>
<proteinExistence type="predicted"/>
<dbReference type="OrthoDB" id="1701420at2"/>
<name>A0A0B4S040_9FIRM</name>
<dbReference type="EMBL" id="CP009761">
    <property type="protein sequence ID" value="AIZ36113.1"/>
    <property type="molecule type" value="Genomic_DNA"/>
</dbReference>
<dbReference type="STRING" id="33033.NW74_01465"/>
<evidence type="ECO:0000313" key="3">
    <source>
        <dbReference type="Proteomes" id="UP000031386"/>
    </source>
</evidence>
<dbReference type="AlphaFoldDB" id="A0A0B4S040"/>
<dbReference type="RefSeq" id="WP_004832369.1">
    <property type="nucleotide sequence ID" value="NZ_BHYQ01000001.1"/>
</dbReference>
<keyword evidence="3" id="KW-1185">Reference proteome</keyword>
<evidence type="ECO:0000313" key="2">
    <source>
        <dbReference type="EMBL" id="MBF1307076.1"/>
    </source>
</evidence>